<dbReference type="EMBL" id="JBEAFC010000007">
    <property type="protein sequence ID" value="KAL1548050.1"/>
    <property type="molecule type" value="Genomic_DNA"/>
</dbReference>
<reference evidence="1 2" key="1">
    <citation type="submission" date="2024-06" db="EMBL/GenBank/DDBJ databases">
        <title>A chromosome level genome sequence of Diviner's sage (Salvia divinorum).</title>
        <authorList>
            <person name="Ford S.A."/>
            <person name="Ro D.-K."/>
            <person name="Ness R.W."/>
            <person name="Phillips M.A."/>
        </authorList>
    </citation>
    <scope>NUCLEOTIDE SEQUENCE [LARGE SCALE GENOMIC DNA]</scope>
    <source>
        <strain evidence="1">SAF-2024a</strain>
        <tissue evidence="1">Leaf</tissue>
    </source>
</reference>
<protein>
    <submittedName>
        <fullName evidence="1">Beta-galactosidase 8</fullName>
    </submittedName>
</protein>
<accession>A0ABD1GV86</accession>
<dbReference type="Proteomes" id="UP001567538">
    <property type="component" value="Unassembled WGS sequence"/>
</dbReference>
<comment type="caution">
    <text evidence="1">The sequence shown here is derived from an EMBL/GenBank/DDBJ whole genome shotgun (WGS) entry which is preliminary data.</text>
</comment>
<sequence length="117" mass="13106">MEILWLRRLLTEIGFPPKLKSQLFCDNKAAISISENPVQHDRTKHVEVDHHFIKENLEGGIVKFLFVKSEDQLANILTKAVNAKTFKEALGKLSIGNVVAQLEGECQTLGSSIHGRK</sequence>
<evidence type="ECO:0000313" key="2">
    <source>
        <dbReference type="Proteomes" id="UP001567538"/>
    </source>
</evidence>
<name>A0ABD1GV86_SALDI</name>
<gene>
    <name evidence="1" type="primary">BGAL8</name>
    <name evidence="1" type="ORF">AAHA92_16332</name>
</gene>
<proteinExistence type="predicted"/>
<organism evidence="1 2">
    <name type="scientific">Salvia divinorum</name>
    <name type="common">Maria pastora</name>
    <name type="synonym">Diviner's sage</name>
    <dbReference type="NCBI Taxonomy" id="28513"/>
    <lineage>
        <taxon>Eukaryota</taxon>
        <taxon>Viridiplantae</taxon>
        <taxon>Streptophyta</taxon>
        <taxon>Embryophyta</taxon>
        <taxon>Tracheophyta</taxon>
        <taxon>Spermatophyta</taxon>
        <taxon>Magnoliopsida</taxon>
        <taxon>eudicotyledons</taxon>
        <taxon>Gunneridae</taxon>
        <taxon>Pentapetalae</taxon>
        <taxon>asterids</taxon>
        <taxon>lamiids</taxon>
        <taxon>Lamiales</taxon>
        <taxon>Lamiaceae</taxon>
        <taxon>Nepetoideae</taxon>
        <taxon>Mentheae</taxon>
        <taxon>Salviinae</taxon>
        <taxon>Salvia</taxon>
        <taxon>Salvia subgen. Calosphace</taxon>
    </lineage>
</organism>
<dbReference type="PANTHER" id="PTHR11439:SF467">
    <property type="entry name" value="INTEGRASE CATALYTIC DOMAIN-CONTAINING PROTEIN"/>
    <property type="match status" value="1"/>
</dbReference>
<dbReference type="CDD" id="cd09272">
    <property type="entry name" value="RNase_HI_RT_Ty1"/>
    <property type="match status" value="1"/>
</dbReference>
<keyword evidence="2" id="KW-1185">Reference proteome</keyword>
<evidence type="ECO:0000313" key="1">
    <source>
        <dbReference type="EMBL" id="KAL1548050.1"/>
    </source>
</evidence>
<dbReference type="PANTHER" id="PTHR11439">
    <property type="entry name" value="GAG-POL-RELATED RETROTRANSPOSON"/>
    <property type="match status" value="1"/>
</dbReference>
<dbReference type="AlphaFoldDB" id="A0ABD1GV86"/>